<dbReference type="GO" id="GO:0016491">
    <property type="term" value="F:oxidoreductase activity"/>
    <property type="evidence" value="ECO:0007669"/>
    <property type="project" value="UniProtKB-KW"/>
</dbReference>
<organism evidence="4 5">
    <name type="scientific">Streptomyces sp. 900129855</name>
    <dbReference type="NCBI Taxonomy" id="3155129"/>
    <lineage>
        <taxon>Bacteria</taxon>
        <taxon>Bacillati</taxon>
        <taxon>Actinomycetota</taxon>
        <taxon>Actinomycetes</taxon>
        <taxon>Kitasatosporales</taxon>
        <taxon>Streptomycetaceae</taxon>
        <taxon>Streptomyces</taxon>
    </lineage>
</organism>
<dbReference type="SUPFAM" id="SSF50475">
    <property type="entry name" value="FMN-binding split barrel"/>
    <property type="match status" value="1"/>
</dbReference>
<dbReference type="InterPro" id="IPR002563">
    <property type="entry name" value="Flavin_Rdtase-like_dom"/>
</dbReference>
<proteinExistence type="inferred from homology"/>
<dbReference type="Gene3D" id="2.30.110.10">
    <property type="entry name" value="Electron Transport, Fmn-binding Protein, Chain A"/>
    <property type="match status" value="1"/>
</dbReference>
<dbReference type="InterPro" id="IPR050268">
    <property type="entry name" value="NADH-dep_flavin_reductase"/>
</dbReference>
<evidence type="ECO:0000313" key="5">
    <source>
        <dbReference type="Proteomes" id="UP001550739"/>
    </source>
</evidence>
<gene>
    <name evidence="4" type="ORF">AB0E89_11500</name>
</gene>
<dbReference type="RefSeq" id="WP_361702007.1">
    <property type="nucleotide sequence ID" value="NZ_JBEZVE010000005.1"/>
</dbReference>
<comment type="similarity">
    <text evidence="1">Belongs to the non-flavoprotein flavin reductase family.</text>
</comment>
<comment type="caution">
    <text evidence="4">The sequence shown here is derived from an EMBL/GenBank/DDBJ whole genome shotgun (WGS) entry which is preliminary data.</text>
</comment>
<dbReference type="EC" id="1.-.-.-" evidence="4"/>
<sequence>MRNFASGVCVVSTFSDAESTRRHNALTINSLTSVSLTPPLVSLSIRRDSTFLDDLMESRVWALSILDGGAEDLARIFARPAEDRMKALGSLPAEPGRQTGALLLDSAAWMECRYRDHLVAGDHLLIVGEVVGAGVNDSRSSLIFLHGEFHRMDRDAI</sequence>
<accession>A0ABV2ZF71</accession>
<dbReference type="EMBL" id="JBEZVE010000005">
    <property type="protein sequence ID" value="MEU3781195.1"/>
    <property type="molecule type" value="Genomic_DNA"/>
</dbReference>
<evidence type="ECO:0000256" key="2">
    <source>
        <dbReference type="ARBA" id="ARBA00023002"/>
    </source>
</evidence>
<protein>
    <submittedName>
        <fullName evidence="4">Flavin reductase family protein</fullName>
        <ecNumber evidence="4">1.-.-.-</ecNumber>
    </submittedName>
</protein>
<feature type="domain" description="Flavin reductase like" evidence="3">
    <location>
        <begin position="1"/>
        <end position="151"/>
    </location>
</feature>
<name>A0ABV2ZF71_9ACTN</name>
<dbReference type="Proteomes" id="UP001550739">
    <property type="component" value="Unassembled WGS sequence"/>
</dbReference>
<keyword evidence="5" id="KW-1185">Reference proteome</keyword>
<dbReference type="PANTHER" id="PTHR30466">
    <property type="entry name" value="FLAVIN REDUCTASE"/>
    <property type="match status" value="1"/>
</dbReference>
<dbReference type="InterPro" id="IPR012349">
    <property type="entry name" value="Split_barrel_FMN-bd"/>
</dbReference>
<dbReference type="PANTHER" id="PTHR30466:SF11">
    <property type="entry name" value="FLAVIN-DEPENDENT MONOOXYGENASE, REDUCTASE SUBUNIT HSAB"/>
    <property type="match status" value="1"/>
</dbReference>
<reference evidence="4 5" key="1">
    <citation type="submission" date="2024-06" db="EMBL/GenBank/DDBJ databases">
        <title>The Natural Products Discovery Center: Release of the First 8490 Sequenced Strains for Exploring Actinobacteria Biosynthetic Diversity.</title>
        <authorList>
            <person name="Kalkreuter E."/>
            <person name="Kautsar S.A."/>
            <person name="Yang D."/>
            <person name="Bader C.D."/>
            <person name="Teijaro C.N."/>
            <person name="Fluegel L."/>
            <person name="Davis C.M."/>
            <person name="Simpson J.R."/>
            <person name="Lauterbach L."/>
            <person name="Steele A.D."/>
            <person name="Gui C."/>
            <person name="Meng S."/>
            <person name="Li G."/>
            <person name="Viehrig K."/>
            <person name="Ye F."/>
            <person name="Su P."/>
            <person name="Kiefer A.F."/>
            <person name="Nichols A."/>
            <person name="Cepeda A.J."/>
            <person name="Yan W."/>
            <person name="Fan B."/>
            <person name="Jiang Y."/>
            <person name="Adhikari A."/>
            <person name="Zheng C.-J."/>
            <person name="Schuster L."/>
            <person name="Cowan T.M."/>
            <person name="Smanski M.J."/>
            <person name="Chevrette M.G."/>
            <person name="De Carvalho L.P.S."/>
            <person name="Shen B."/>
        </authorList>
    </citation>
    <scope>NUCLEOTIDE SEQUENCE [LARGE SCALE GENOMIC DNA]</scope>
    <source>
        <strain evidence="4 5">NPDC033843</strain>
    </source>
</reference>
<dbReference type="SMART" id="SM00903">
    <property type="entry name" value="Flavin_Reduct"/>
    <property type="match status" value="1"/>
</dbReference>
<evidence type="ECO:0000259" key="3">
    <source>
        <dbReference type="SMART" id="SM00903"/>
    </source>
</evidence>
<dbReference type="Pfam" id="PF01613">
    <property type="entry name" value="Flavin_Reduct"/>
    <property type="match status" value="1"/>
</dbReference>
<evidence type="ECO:0000313" key="4">
    <source>
        <dbReference type="EMBL" id="MEU3781195.1"/>
    </source>
</evidence>
<keyword evidence="2 4" id="KW-0560">Oxidoreductase</keyword>
<evidence type="ECO:0000256" key="1">
    <source>
        <dbReference type="ARBA" id="ARBA00008898"/>
    </source>
</evidence>